<evidence type="ECO:0000256" key="5">
    <source>
        <dbReference type="ARBA" id="ARBA00022676"/>
    </source>
</evidence>
<dbReference type="InterPro" id="IPR007235">
    <property type="entry name" value="Glyco_trans_28_C"/>
</dbReference>
<evidence type="ECO:0000256" key="7">
    <source>
        <dbReference type="ARBA" id="ARBA00022824"/>
    </source>
</evidence>
<dbReference type="EC" id="2.4.1.141" evidence="3"/>
<accession>A0ABQ8P5K2</accession>
<evidence type="ECO:0000313" key="9">
    <source>
        <dbReference type="EMBL" id="KAJ1609058.1"/>
    </source>
</evidence>
<dbReference type="Gene3D" id="3.40.50.2000">
    <property type="entry name" value="Glycogen Phosphorylase B"/>
    <property type="match status" value="1"/>
</dbReference>
<dbReference type="GO" id="GO:0016740">
    <property type="term" value="F:transferase activity"/>
    <property type="evidence" value="ECO:0007669"/>
    <property type="project" value="UniProtKB-KW"/>
</dbReference>
<dbReference type="Proteomes" id="UP001071777">
    <property type="component" value="Unassembled WGS sequence"/>
</dbReference>
<sequence length="221" mass="25235">MSVLVTVGTTKFDLLIRQVDTREFHDKLLDCGYTHLIIQYGSGEYVPVEREVQHSSVSEDNVGHRESLRIVSTAYLREIQYSEYDLVIGHAGAGTILNSLRSNVSFQSPKTGTEDCTLTRNLTLLHQTNQRKMIVVINKSLMDNHQAELAAQLHKDKHLFAIDEIRDLNQMIQVITSATFSHNPQNQNQSSNYLIPFPKASNSRFKEEINKLLSNKDIWKH</sequence>
<organism evidence="9 10">
    <name type="scientific">Cryptosporidium canis</name>
    <dbReference type="NCBI Taxonomy" id="195482"/>
    <lineage>
        <taxon>Eukaryota</taxon>
        <taxon>Sar</taxon>
        <taxon>Alveolata</taxon>
        <taxon>Apicomplexa</taxon>
        <taxon>Conoidasida</taxon>
        <taxon>Coccidia</taxon>
        <taxon>Eucoccidiorida</taxon>
        <taxon>Eimeriorina</taxon>
        <taxon>Cryptosporidiidae</taxon>
        <taxon>Cryptosporidium</taxon>
    </lineage>
</organism>
<keyword evidence="10" id="KW-1185">Reference proteome</keyword>
<dbReference type="Pfam" id="PF04101">
    <property type="entry name" value="Glyco_tran_28_C"/>
    <property type="match status" value="1"/>
</dbReference>
<keyword evidence="7" id="KW-0256">Endoplasmic reticulum</keyword>
<protein>
    <recommendedName>
        <fullName evidence="4">UDP-N-acetylglucosamine transferase subunit ALG13</fullName>
        <ecNumber evidence="3">2.4.1.141</ecNumber>
    </recommendedName>
</protein>
<gene>
    <name evidence="9" type="ORF">OJ252_2313</name>
</gene>
<keyword evidence="6 9" id="KW-0808">Transferase</keyword>
<reference evidence="9" key="1">
    <citation type="submission" date="2022-10" db="EMBL/GenBank/DDBJ databases">
        <title>Adaptive evolution leads to modifications in subtelomeric GC content in a zoonotic Cryptosporidium species.</title>
        <authorList>
            <person name="Li J."/>
            <person name="Feng Y."/>
            <person name="Xiao L."/>
        </authorList>
    </citation>
    <scope>NUCLEOTIDE SEQUENCE</scope>
    <source>
        <strain evidence="9">25894</strain>
    </source>
</reference>
<name>A0ABQ8P5K2_9CRYT</name>
<comment type="similarity">
    <text evidence="2">Belongs to the glycosyltransferase 28 family.</text>
</comment>
<dbReference type="InterPro" id="IPR039042">
    <property type="entry name" value="Alg13-like"/>
</dbReference>
<keyword evidence="5" id="KW-0328">Glycosyltransferase</keyword>
<feature type="domain" description="Glycosyl transferase family 28 C-terminal" evidence="8">
    <location>
        <begin position="3"/>
        <end position="104"/>
    </location>
</feature>
<comment type="caution">
    <text evidence="9">The sequence shown here is derived from an EMBL/GenBank/DDBJ whole genome shotgun (WGS) entry which is preliminary data.</text>
</comment>
<comment type="subcellular location">
    <subcellularLocation>
        <location evidence="1">Endoplasmic reticulum</location>
    </subcellularLocation>
</comment>
<proteinExistence type="inferred from homology"/>
<dbReference type="EMBL" id="JAPCXB010000088">
    <property type="protein sequence ID" value="KAJ1609058.1"/>
    <property type="molecule type" value="Genomic_DNA"/>
</dbReference>
<evidence type="ECO:0000256" key="3">
    <source>
        <dbReference type="ARBA" id="ARBA00012614"/>
    </source>
</evidence>
<evidence type="ECO:0000259" key="8">
    <source>
        <dbReference type="Pfam" id="PF04101"/>
    </source>
</evidence>
<dbReference type="PANTHER" id="PTHR12867:SF6">
    <property type="entry name" value="N-ACETYLGLUCOSAMINYLDIPHOSPHODOLICHOL N-ACETYLGLUCOSAMINYLTRANSFERASE"/>
    <property type="match status" value="1"/>
</dbReference>
<evidence type="ECO:0000256" key="2">
    <source>
        <dbReference type="ARBA" id="ARBA00006962"/>
    </source>
</evidence>
<evidence type="ECO:0000256" key="1">
    <source>
        <dbReference type="ARBA" id="ARBA00004240"/>
    </source>
</evidence>
<dbReference type="PANTHER" id="PTHR12867">
    <property type="entry name" value="GLYCOSYL TRANSFERASE-RELATED"/>
    <property type="match status" value="1"/>
</dbReference>
<evidence type="ECO:0000313" key="10">
    <source>
        <dbReference type="Proteomes" id="UP001071777"/>
    </source>
</evidence>
<evidence type="ECO:0000256" key="6">
    <source>
        <dbReference type="ARBA" id="ARBA00022679"/>
    </source>
</evidence>
<evidence type="ECO:0000256" key="4">
    <source>
        <dbReference type="ARBA" id="ARBA00017468"/>
    </source>
</evidence>